<name>A0A674K6G8_9SAUR</name>
<evidence type="ECO:0000256" key="2">
    <source>
        <dbReference type="ARBA" id="ARBA00023157"/>
    </source>
</evidence>
<keyword evidence="6" id="KW-1185">Reference proteome</keyword>
<evidence type="ECO:0000256" key="3">
    <source>
        <dbReference type="ARBA" id="ARBA00023180"/>
    </source>
</evidence>
<reference evidence="5" key="2">
    <citation type="submission" date="2025-09" db="UniProtKB">
        <authorList>
            <consortium name="Ensembl"/>
        </authorList>
    </citation>
    <scope>IDENTIFICATION</scope>
</reference>
<keyword evidence="1" id="KW-0245">EGF-like domain</keyword>
<evidence type="ECO:0000313" key="6">
    <source>
        <dbReference type="Proteomes" id="UP000472274"/>
    </source>
</evidence>
<dbReference type="AlphaFoldDB" id="A0A674K6G8"/>
<evidence type="ECO:0000313" key="5">
    <source>
        <dbReference type="Ensembl" id="ENSTMTP00000026899.1"/>
    </source>
</evidence>
<sequence>IRLGSDIETWCMEVTATLMFGPMAHFCAWQVSLFDRLVPWITSFLLSLLLTQARKLNRSCCQNGGTCFLGSFCICPKHFTEETQFSVTALLCGAIGHGEWTQEGCLFCQCVYGILHCFPQNQEDGCDLVDTVINTLTVAGVLFTLEFSLLLSSVETHQW</sequence>
<evidence type="ECO:0000259" key="4">
    <source>
        <dbReference type="Pfam" id="PF09443"/>
    </source>
</evidence>
<dbReference type="InParanoid" id="A0A674K6G8"/>
<dbReference type="SUPFAM" id="SSF57196">
    <property type="entry name" value="EGF/Laminin"/>
    <property type="match status" value="1"/>
</dbReference>
<proteinExistence type="predicted"/>
<keyword evidence="3" id="KW-0325">Glycoprotein</keyword>
<dbReference type="Proteomes" id="UP000472274">
    <property type="component" value="Unplaced"/>
</dbReference>
<accession>A0A674K6G8</accession>
<organism evidence="5 6">
    <name type="scientific">Terrapene triunguis</name>
    <name type="common">Three-toed box turtle</name>
    <dbReference type="NCBI Taxonomy" id="2587831"/>
    <lineage>
        <taxon>Eukaryota</taxon>
        <taxon>Metazoa</taxon>
        <taxon>Chordata</taxon>
        <taxon>Craniata</taxon>
        <taxon>Vertebrata</taxon>
        <taxon>Euteleostomi</taxon>
        <taxon>Archelosauria</taxon>
        <taxon>Testudinata</taxon>
        <taxon>Testudines</taxon>
        <taxon>Cryptodira</taxon>
        <taxon>Durocryptodira</taxon>
        <taxon>Testudinoidea</taxon>
        <taxon>Emydidae</taxon>
        <taxon>Terrapene</taxon>
    </lineage>
</organism>
<evidence type="ECO:0000256" key="1">
    <source>
        <dbReference type="ARBA" id="ARBA00022536"/>
    </source>
</evidence>
<dbReference type="InterPro" id="IPR019011">
    <property type="entry name" value="Cryptic/Cripto_CFC-dom"/>
</dbReference>
<reference evidence="5" key="1">
    <citation type="submission" date="2025-08" db="UniProtKB">
        <authorList>
            <consortium name="Ensembl"/>
        </authorList>
    </citation>
    <scope>IDENTIFICATION</scope>
</reference>
<dbReference type="Pfam" id="PF09443">
    <property type="entry name" value="CFC"/>
    <property type="match status" value="1"/>
</dbReference>
<dbReference type="Ensembl" id="ENSTMTT00000027870.1">
    <property type="protein sequence ID" value="ENSTMTP00000026899.1"/>
    <property type="gene ID" value="ENSTMTG00000019650.1"/>
</dbReference>
<protein>
    <recommendedName>
        <fullName evidence="4">Cryptic/Cripto CFC domain-containing protein</fullName>
    </recommendedName>
</protein>
<keyword evidence="2" id="KW-1015">Disulfide bond</keyword>
<feature type="domain" description="Cryptic/Cripto CFC" evidence="4">
    <location>
        <begin position="92"/>
        <end position="126"/>
    </location>
</feature>
<dbReference type="GeneTree" id="ENSGT00940000166301"/>